<evidence type="ECO:0000313" key="1">
    <source>
        <dbReference type="EMBL" id="KJR84476.1"/>
    </source>
</evidence>
<name>A0A0F2M8I8_SPOSC</name>
<organism evidence="1 2">
    <name type="scientific">Sporothrix schenckii 1099-18</name>
    <dbReference type="NCBI Taxonomy" id="1397361"/>
    <lineage>
        <taxon>Eukaryota</taxon>
        <taxon>Fungi</taxon>
        <taxon>Dikarya</taxon>
        <taxon>Ascomycota</taxon>
        <taxon>Pezizomycotina</taxon>
        <taxon>Sordariomycetes</taxon>
        <taxon>Sordariomycetidae</taxon>
        <taxon>Ophiostomatales</taxon>
        <taxon>Ophiostomataceae</taxon>
        <taxon>Sporothrix</taxon>
    </lineage>
</organism>
<dbReference type="AlphaFoldDB" id="A0A0F2M8I8"/>
<reference evidence="1 2" key="2">
    <citation type="journal article" date="2015" name="Eukaryot. Cell">
        <title>Asexual propagation of a virulent clone complex in a human and feline outbreak of sporotrichosis.</title>
        <authorList>
            <person name="Teixeira Mde M."/>
            <person name="Rodrigues A.M."/>
            <person name="Tsui C.K."/>
            <person name="de Almeida L.G."/>
            <person name="Van Diepeningen A.D."/>
            <person name="van den Ende B.G."/>
            <person name="Fernandes G.F."/>
            <person name="Kano R."/>
            <person name="Hamelin R.C."/>
            <person name="Lopes-Bezerra L.M."/>
            <person name="Vasconcelos A.T."/>
            <person name="de Hoog S."/>
            <person name="de Camargo Z.P."/>
            <person name="Felipe M.S."/>
        </authorList>
    </citation>
    <scope>NUCLEOTIDE SEQUENCE [LARGE SCALE GENOMIC DNA]</scope>
    <source>
        <strain evidence="1 2">1099-18</strain>
    </source>
</reference>
<dbReference type="RefSeq" id="XP_016587152.1">
    <property type="nucleotide sequence ID" value="XM_016736648.1"/>
</dbReference>
<dbReference type="Proteomes" id="UP000033710">
    <property type="component" value="Unassembled WGS sequence"/>
</dbReference>
<dbReference type="EMBL" id="AXCR01000007">
    <property type="protein sequence ID" value="KJR84476.1"/>
    <property type="molecule type" value="Genomic_DNA"/>
</dbReference>
<dbReference type="KEGG" id="ssck:SPSK_10092"/>
<accession>A0A0F2M8I8</accession>
<dbReference type="VEuPathDB" id="FungiDB:SPSK_10092"/>
<gene>
    <name evidence="1" type="ORF">SPSK_10092</name>
</gene>
<reference evidence="1 2" key="1">
    <citation type="journal article" date="2014" name="BMC Genomics">
        <title>Comparative genomics of the major fungal agents of human and animal Sporotrichosis: Sporothrix schenckii and Sporothrix brasiliensis.</title>
        <authorList>
            <person name="Teixeira M.M."/>
            <person name="de Almeida L.G."/>
            <person name="Kubitschek-Barreira P."/>
            <person name="Alves F.L."/>
            <person name="Kioshima E.S."/>
            <person name="Abadio A.K."/>
            <person name="Fernandes L."/>
            <person name="Derengowski L.S."/>
            <person name="Ferreira K.S."/>
            <person name="Souza R.C."/>
            <person name="Ruiz J.C."/>
            <person name="de Andrade N.C."/>
            <person name="Paes H.C."/>
            <person name="Nicola A.M."/>
            <person name="Albuquerque P."/>
            <person name="Gerber A.L."/>
            <person name="Martins V.P."/>
            <person name="Peconick L.D."/>
            <person name="Neto A.V."/>
            <person name="Chaucanez C.B."/>
            <person name="Silva P.A."/>
            <person name="Cunha O.L."/>
            <person name="de Oliveira F.F."/>
            <person name="dos Santos T.C."/>
            <person name="Barros A.L."/>
            <person name="Soares M.A."/>
            <person name="de Oliveira L.M."/>
            <person name="Marini M.M."/>
            <person name="Villalobos-Duno H."/>
            <person name="Cunha M.M."/>
            <person name="de Hoog S."/>
            <person name="da Silveira J.F."/>
            <person name="Henrissat B."/>
            <person name="Nino-Vega G.A."/>
            <person name="Cisalpino P.S."/>
            <person name="Mora-Montes H.M."/>
            <person name="Almeida S.R."/>
            <person name="Stajich J.E."/>
            <person name="Lopes-Bezerra L.M."/>
            <person name="Vasconcelos A.T."/>
            <person name="Felipe M.S."/>
        </authorList>
    </citation>
    <scope>NUCLEOTIDE SEQUENCE [LARGE SCALE GENOMIC DNA]</scope>
    <source>
        <strain evidence="1 2">1099-18</strain>
    </source>
</reference>
<protein>
    <submittedName>
        <fullName evidence="1">Uncharacterized protein</fullName>
    </submittedName>
</protein>
<comment type="caution">
    <text evidence="1">The sequence shown here is derived from an EMBL/GenBank/DDBJ whole genome shotgun (WGS) entry which is preliminary data.</text>
</comment>
<sequence length="107" mass="12028">MYQYLATEQRDDQCYHEAAIACRAAIKLYFGSKSTKPDASRSPASDVNVHRPTASVQRIDLAQILEFKHISPAVTIGIHRGAQYVWILNRGLATGEDSHQRVWKNST</sequence>
<evidence type="ECO:0000313" key="2">
    <source>
        <dbReference type="Proteomes" id="UP000033710"/>
    </source>
</evidence>
<proteinExistence type="predicted"/>
<dbReference type="GeneID" id="27671925"/>